<feature type="transmembrane region" description="Helical" evidence="1">
    <location>
        <begin position="177"/>
        <end position="196"/>
    </location>
</feature>
<name>A0A382E912_9ZZZZ</name>
<protein>
    <recommendedName>
        <fullName evidence="3">Urease accessory protein UreH-like transmembrane domain-containing protein</fullName>
    </recommendedName>
</protein>
<keyword evidence="1" id="KW-0812">Transmembrane</keyword>
<accession>A0A382E912</accession>
<dbReference type="EMBL" id="UINC01043070">
    <property type="protein sequence ID" value="SVB46574.1"/>
    <property type="molecule type" value="Genomic_DNA"/>
</dbReference>
<dbReference type="AlphaFoldDB" id="A0A382E912"/>
<gene>
    <name evidence="2" type="ORF">METZ01_LOCUS199428</name>
</gene>
<organism evidence="2">
    <name type="scientific">marine metagenome</name>
    <dbReference type="NCBI Taxonomy" id="408172"/>
    <lineage>
        <taxon>unclassified sequences</taxon>
        <taxon>metagenomes</taxon>
        <taxon>ecological metagenomes</taxon>
    </lineage>
</organism>
<keyword evidence="1" id="KW-1133">Transmembrane helix</keyword>
<evidence type="ECO:0008006" key="3">
    <source>
        <dbReference type="Google" id="ProtNLM"/>
    </source>
</evidence>
<proteinExistence type="predicted"/>
<reference evidence="2" key="1">
    <citation type="submission" date="2018-05" db="EMBL/GenBank/DDBJ databases">
        <authorList>
            <person name="Lanie J.A."/>
            <person name="Ng W.-L."/>
            <person name="Kazmierczak K.M."/>
            <person name="Andrzejewski T.M."/>
            <person name="Davidsen T.M."/>
            <person name="Wayne K.J."/>
            <person name="Tettelin H."/>
            <person name="Glass J.I."/>
            <person name="Rusch D."/>
            <person name="Podicherti R."/>
            <person name="Tsui H.-C.T."/>
            <person name="Winkler M.E."/>
        </authorList>
    </citation>
    <scope>NUCLEOTIDE SEQUENCE</scope>
</reference>
<evidence type="ECO:0000256" key="1">
    <source>
        <dbReference type="SAM" id="Phobius"/>
    </source>
</evidence>
<feature type="transmembrane region" description="Helical" evidence="1">
    <location>
        <begin position="135"/>
        <end position="165"/>
    </location>
</feature>
<feature type="transmembrane region" description="Helical" evidence="1">
    <location>
        <begin position="109"/>
        <end position="129"/>
    </location>
</feature>
<sequence>WSLRRTLGITGACGVVHVASSVLIGLGGVVLGIALDRLSWLESARGDLSAKLLIGFGLAYASWSVWRGFRGHVHTHVHSHPDGTTHSHPHDHHGEHLHAHGVGRGVTPWILFLIFAFGPCEALIPLMMAPAIDGVWWLLGAVIAVFAVCTVGGMLAVVALGYTGFNSARLGVLAPRVDVLAGLTIAASGASVLWLGM</sequence>
<keyword evidence="1" id="KW-0472">Membrane</keyword>
<feature type="transmembrane region" description="Helical" evidence="1">
    <location>
        <begin position="12"/>
        <end position="36"/>
    </location>
</feature>
<evidence type="ECO:0000313" key="2">
    <source>
        <dbReference type="EMBL" id="SVB46574.1"/>
    </source>
</evidence>
<feature type="non-terminal residue" evidence="2">
    <location>
        <position position="1"/>
    </location>
</feature>